<dbReference type="Pfam" id="PF02421">
    <property type="entry name" value="FeoB_N"/>
    <property type="match status" value="1"/>
</dbReference>
<dbReference type="AlphaFoldDB" id="H5Y1R4"/>
<dbReference type="FunFam" id="3.40.50.300:FF:000969">
    <property type="entry name" value="Ferrous iron transporter B"/>
    <property type="match status" value="1"/>
</dbReference>
<dbReference type="Gene3D" id="1.10.287.1770">
    <property type="match status" value="1"/>
</dbReference>
<dbReference type="PROSITE" id="PS51711">
    <property type="entry name" value="G_FEOB"/>
    <property type="match status" value="1"/>
</dbReference>
<dbReference type="InterPro" id="IPR027417">
    <property type="entry name" value="P-loop_NTPase"/>
</dbReference>
<dbReference type="RefSeq" id="WP_007779297.1">
    <property type="nucleotide sequence ID" value="NZ_CM001441.1"/>
</dbReference>
<reference evidence="2 3" key="1">
    <citation type="submission" date="2011-11" db="EMBL/GenBank/DDBJ databases">
        <title>The Noncontiguous Finished genome of Desulfosporosinus youngiae DSM 17734.</title>
        <authorList>
            <consortium name="US DOE Joint Genome Institute (JGI-PGF)"/>
            <person name="Lucas S."/>
            <person name="Han J."/>
            <person name="Lapidus A."/>
            <person name="Cheng J.-F."/>
            <person name="Goodwin L."/>
            <person name="Pitluck S."/>
            <person name="Peters L."/>
            <person name="Ovchinnikova G."/>
            <person name="Lu M."/>
            <person name="Land M.L."/>
            <person name="Hauser L."/>
            <person name="Pester M."/>
            <person name="Spring S."/>
            <person name="Ollivier B."/>
            <person name="Rattei T."/>
            <person name="Klenk H.-P."/>
            <person name="Wagner M."/>
            <person name="Loy A."/>
            <person name="Woyke T.J."/>
        </authorList>
    </citation>
    <scope>NUCLEOTIDE SEQUENCE [LARGE SCALE GENOMIC DNA]</scope>
    <source>
        <strain evidence="2 3">DSM 17734</strain>
    </source>
</reference>
<dbReference type="InterPro" id="IPR030389">
    <property type="entry name" value="G_FEOB_dom"/>
</dbReference>
<dbReference type="Pfam" id="PF17910">
    <property type="entry name" value="FeoB_Cyto"/>
    <property type="match status" value="1"/>
</dbReference>
<dbReference type="Gene3D" id="3.40.50.300">
    <property type="entry name" value="P-loop containing nucleotide triphosphate hydrolases"/>
    <property type="match status" value="1"/>
</dbReference>
<feature type="domain" description="FeoB-type G" evidence="1">
    <location>
        <begin position="24"/>
        <end position="186"/>
    </location>
</feature>
<dbReference type="EMBL" id="CM001441">
    <property type="protein sequence ID" value="EHQ87817.1"/>
    <property type="molecule type" value="Genomic_DNA"/>
</dbReference>
<dbReference type="SUPFAM" id="SSF52540">
    <property type="entry name" value="P-loop containing nucleoside triphosphate hydrolases"/>
    <property type="match status" value="1"/>
</dbReference>
<evidence type="ECO:0000313" key="2">
    <source>
        <dbReference type="EMBL" id="EHQ87817.1"/>
    </source>
</evidence>
<dbReference type="PANTHER" id="PTHR43185:SF1">
    <property type="entry name" value="FE(2+) TRANSPORTER FEOB"/>
    <property type="match status" value="1"/>
</dbReference>
<proteinExistence type="predicted"/>
<dbReference type="InterPro" id="IPR041069">
    <property type="entry name" value="FeoB_Cyto"/>
</dbReference>
<dbReference type="GO" id="GO:0005886">
    <property type="term" value="C:plasma membrane"/>
    <property type="evidence" value="ECO:0007669"/>
    <property type="project" value="TreeGrafter"/>
</dbReference>
<dbReference type="GO" id="GO:0015093">
    <property type="term" value="F:ferrous iron transmembrane transporter activity"/>
    <property type="evidence" value="ECO:0007669"/>
    <property type="project" value="TreeGrafter"/>
</dbReference>
<name>H5Y1R4_9FIRM</name>
<dbReference type="OrthoDB" id="9809127at2"/>
<dbReference type="eggNOG" id="COG0370">
    <property type="taxonomic scope" value="Bacteria"/>
</dbReference>
<accession>H5Y1R4</accession>
<dbReference type="PANTHER" id="PTHR43185">
    <property type="entry name" value="FERROUS IRON TRANSPORT PROTEIN B"/>
    <property type="match status" value="1"/>
</dbReference>
<protein>
    <submittedName>
        <fullName evidence="2">Fe2+ transport system protein B</fullName>
    </submittedName>
</protein>
<dbReference type="STRING" id="768710.DesyoDRAFT_0637"/>
<dbReference type="InterPro" id="IPR006073">
    <property type="entry name" value="GTP-bd"/>
</dbReference>
<keyword evidence="3" id="KW-1185">Reference proteome</keyword>
<dbReference type="Proteomes" id="UP000005104">
    <property type="component" value="Chromosome"/>
</dbReference>
<evidence type="ECO:0000259" key="1">
    <source>
        <dbReference type="PROSITE" id="PS51711"/>
    </source>
</evidence>
<gene>
    <name evidence="2" type="ORF">DesyoDRAFT_0637</name>
</gene>
<dbReference type="GO" id="GO:0005525">
    <property type="term" value="F:GTP binding"/>
    <property type="evidence" value="ECO:0007669"/>
    <property type="project" value="InterPro"/>
</dbReference>
<organism evidence="2 3">
    <name type="scientific">Desulfosporosinus youngiae DSM 17734</name>
    <dbReference type="NCBI Taxonomy" id="768710"/>
    <lineage>
        <taxon>Bacteria</taxon>
        <taxon>Bacillati</taxon>
        <taxon>Bacillota</taxon>
        <taxon>Clostridia</taxon>
        <taxon>Eubacteriales</taxon>
        <taxon>Desulfitobacteriaceae</taxon>
        <taxon>Desulfosporosinus</taxon>
    </lineage>
</organism>
<evidence type="ECO:0000313" key="3">
    <source>
        <dbReference type="Proteomes" id="UP000005104"/>
    </source>
</evidence>
<sequence>MILSAEKKSILWQNYFGISLANDQLSIALAGNPNVGKSTIFNALTGLHQHTGNWPGKTVDNAQGSFRYQQKSFLIVDLPGTYSLLAKSVEEQIARDFLCFANPDVTVVVLDATCLERNLNLALQVFEITPKVVVCLNLMDEAGKKNLVIDIPSLERELGVPVIAAAARQGEGLTELRRKIFEVATGSLKTNPRQIIYSKDVETAINELLPLVEDIAINNALPPRWIALRLLDGDGSFLKSLNGFLANDQPSVHSWEESKCAL</sequence>
<dbReference type="InterPro" id="IPR050860">
    <property type="entry name" value="FeoB_GTPase"/>
</dbReference>
<dbReference type="CDD" id="cd01879">
    <property type="entry name" value="FeoB"/>
    <property type="match status" value="1"/>
</dbReference>
<dbReference type="HOGENOM" id="CLU_013350_0_1_9"/>
<dbReference type="PRINTS" id="PR00326">
    <property type="entry name" value="GTP1OBG"/>
</dbReference>